<keyword evidence="2" id="KW-0238">DNA-binding</keyword>
<dbReference type="AlphaFoldDB" id="A0AA37F7L3"/>
<evidence type="ECO:0000313" key="6">
    <source>
        <dbReference type="Proteomes" id="UP000627984"/>
    </source>
</evidence>
<dbReference type="PANTHER" id="PTHR44846:SF17">
    <property type="entry name" value="GNTR-FAMILY TRANSCRIPTIONAL REGULATOR"/>
    <property type="match status" value="1"/>
</dbReference>
<keyword evidence="1" id="KW-0805">Transcription regulation</keyword>
<dbReference type="InterPro" id="IPR000524">
    <property type="entry name" value="Tscrpt_reg_HTH_GntR"/>
</dbReference>
<proteinExistence type="predicted"/>
<dbReference type="Gene3D" id="1.10.10.10">
    <property type="entry name" value="Winged helix-like DNA-binding domain superfamily/Winged helix DNA-binding domain"/>
    <property type="match status" value="1"/>
</dbReference>
<organism evidence="5 6">
    <name type="scientific">Planomonospora parontospora</name>
    <dbReference type="NCBI Taxonomy" id="58119"/>
    <lineage>
        <taxon>Bacteria</taxon>
        <taxon>Bacillati</taxon>
        <taxon>Actinomycetota</taxon>
        <taxon>Actinomycetes</taxon>
        <taxon>Streptosporangiales</taxon>
        <taxon>Streptosporangiaceae</taxon>
        <taxon>Planomonospora</taxon>
    </lineage>
</organism>
<dbReference type="InterPro" id="IPR050679">
    <property type="entry name" value="Bact_HTH_transcr_reg"/>
</dbReference>
<dbReference type="GO" id="GO:0003677">
    <property type="term" value="F:DNA binding"/>
    <property type="evidence" value="ECO:0007669"/>
    <property type="project" value="UniProtKB-KW"/>
</dbReference>
<evidence type="ECO:0000256" key="3">
    <source>
        <dbReference type="ARBA" id="ARBA00023163"/>
    </source>
</evidence>
<dbReference type="Gene3D" id="3.40.1410.10">
    <property type="entry name" value="Chorismate lyase-like"/>
    <property type="match status" value="1"/>
</dbReference>
<dbReference type="PANTHER" id="PTHR44846">
    <property type="entry name" value="MANNOSYL-D-GLYCERATE TRANSPORT/METABOLISM SYSTEM REPRESSOR MNGR-RELATED"/>
    <property type="match status" value="1"/>
</dbReference>
<evidence type="ECO:0000256" key="2">
    <source>
        <dbReference type="ARBA" id="ARBA00023125"/>
    </source>
</evidence>
<dbReference type="CDD" id="cd07377">
    <property type="entry name" value="WHTH_GntR"/>
    <property type="match status" value="1"/>
</dbReference>
<feature type="domain" description="HTH gntR-type" evidence="4">
    <location>
        <begin position="9"/>
        <end position="77"/>
    </location>
</feature>
<evidence type="ECO:0000256" key="1">
    <source>
        <dbReference type="ARBA" id="ARBA00023015"/>
    </source>
</evidence>
<dbReference type="InterPro" id="IPR011663">
    <property type="entry name" value="UTRA"/>
</dbReference>
<reference evidence="5" key="2">
    <citation type="submission" date="2022-09" db="EMBL/GenBank/DDBJ databases">
        <authorList>
            <person name="Sun Q."/>
            <person name="Ohkuma M."/>
        </authorList>
    </citation>
    <scope>NUCLEOTIDE SEQUENCE</scope>
    <source>
        <strain evidence="5">JCM 3093</strain>
    </source>
</reference>
<sequence>MPPVLERPEPPYLQIAHQIRQQILSGVLRDGDQIPPARKIAQEWGVAIATATKVLATLRSEGLTRAVPGKGTVVASAATVDYGAPDRLVAIRRTGRIYPPNERAEIRTVDLVAAPDQVADALSIDHGAPVIRRYRVTLRDEVPASASTSWFDGALAASAPQLLVADRIRQGTSRYIEEMTGRAAVRLVERVSARAASEQAATDLQVTIGSPVLSKRSWWYDPEGAVLEYGESISLPDREASYEYEIRPAP</sequence>
<dbReference type="InterPro" id="IPR036390">
    <property type="entry name" value="WH_DNA-bd_sf"/>
</dbReference>
<dbReference type="PROSITE" id="PS50949">
    <property type="entry name" value="HTH_GNTR"/>
    <property type="match status" value="1"/>
</dbReference>
<dbReference type="SUPFAM" id="SSF46785">
    <property type="entry name" value="Winged helix' DNA-binding domain"/>
    <property type="match status" value="1"/>
</dbReference>
<reference evidence="5" key="1">
    <citation type="journal article" date="2014" name="Int. J. Syst. Evol. Microbiol.">
        <title>Complete genome sequence of Corynebacterium casei LMG S-19264T (=DSM 44701T), isolated from a smear-ripened cheese.</title>
        <authorList>
            <consortium name="US DOE Joint Genome Institute (JGI-PGF)"/>
            <person name="Walter F."/>
            <person name="Albersmeier A."/>
            <person name="Kalinowski J."/>
            <person name="Ruckert C."/>
        </authorList>
    </citation>
    <scope>NUCLEOTIDE SEQUENCE</scope>
    <source>
        <strain evidence="5">JCM 3093</strain>
    </source>
</reference>
<evidence type="ECO:0000259" key="4">
    <source>
        <dbReference type="PROSITE" id="PS50949"/>
    </source>
</evidence>
<dbReference type="InterPro" id="IPR028978">
    <property type="entry name" value="Chorismate_lyase_/UTRA_dom_sf"/>
</dbReference>
<comment type="caution">
    <text evidence="5">The sequence shown here is derived from an EMBL/GenBank/DDBJ whole genome shotgun (WGS) entry which is preliminary data.</text>
</comment>
<dbReference type="SUPFAM" id="SSF64288">
    <property type="entry name" value="Chorismate lyase-like"/>
    <property type="match status" value="1"/>
</dbReference>
<dbReference type="GO" id="GO:0045892">
    <property type="term" value="P:negative regulation of DNA-templated transcription"/>
    <property type="evidence" value="ECO:0007669"/>
    <property type="project" value="TreeGrafter"/>
</dbReference>
<dbReference type="GO" id="GO:0003700">
    <property type="term" value="F:DNA-binding transcription factor activity"/>
    <property type="evidence" value="ECO:0007669"/>
    <property type="project" value="InterPro"/>
</dbReference>
<dbReference type="Pfam" id="PF07702">
    <property type="entry name" value="UTRA"/>
    <property type="match status" value="1"/>
</dbReference>
<dbReference type="EMBL" id="BMQD01000029">
    <property type="protein sequence ID" value="GGK94216.1"/>
    <property type="molecule type" value="Genomic_DNA"/>
</dbReference>
<keyword evidence="3" id="KW-0804">Transcription</keyword>
<evidence type="ECO:0000313" key="5">
    <source>
        <dbReference type="EMBL" id="GGK94216.1"/>
    </source>
</evidence>
<dbReference type="Proteomes" id="UP000627984">
    <property type="component" value="Unassembled WGS sequence"/>
</dbReference>
<dbReference type="RefSeq" id="WP_191897958.1">
    <property type="nucleotide sequence ID" value="NZ_BMQD01000029.1"/>
</dbReference>
<dbReference type="SMART" id="SM00345">
    <property type="entry name" value="HTH_GNTR"/>
    <property type="match status" value="1"/>
</dbReference>
<dbReference type="SMART" id="SM00866">
    <property type="entry name" value="UTRA"/>
    <property type="match status" value="1"/>
</dbReference>
<gene>
    <name evidence="5" type="primary">phnF</name>
    <name evidence="5" type="ORF">GCM10010126_61990</name>
</gene>
<protein>
    <submittedName>
        <fullName evidence="5">GntR family transcriptional regulator</fullName>
    </submittedName>
</protein>
<accession>A0AA37F7L3</accession>
<dbReference type="Pfam" id="PF00392">
    <property type="entry name" value="GntR"/>
    <property type="match status" value="1"/>
</dbReference>
<dbReference type="InterPro" id="IPR036388">
    <property type="entry name" value="WH-like_DNA-bd_sf"/>
</dbReference>
<name>A0AA37F7L3_9ACTN</name>